<evidence type="ECO:0000313" key="3">
    <source>
        <dbReference type="EMBL" id="WFD09438.1"/>
    </source>
</evidence>
<evidence type="ECO:0000313" key="4">
    <source>
        <dbReference type="Proteomes" id="UP001222800"/>
    </source>
</evidence>
<reference evidence="3 4" key="1">
    <citation type="submission" date="2023-03" db="EMBL/GenBank/DDBJ databases">
        <title>Complete genome sequence of Tepidibacter sp. SWIR-1, isolated from a deep-sea hydrothermal vent.</title>
        <authorList>
            <person name="Li X."/>
        </authorList>
    </citation>
    <scope>NUCLEOTIDE SEQUENCE [LARGE SCALE GENOMIC DNA]</scope>
    <source>
        <strain evidence="3 4">SWIR-1</strain>
    </source>
</reference>
<gene>
    <name evidence="3" type="ORF">P4S50_13710</name>
</gene>
<keyword evidence="1" id="KW-0472">Membrane</keyword>
<accession>A0ABY8E965</accession>
<feature type="domain" description="Stage V sporulation protein AA" evidence="2">
    <location>
        <begin position="2"/>
        <end position="87"/>
    </location>
</feature>
<dbReference type="Proteomes" id="UP001222800">
    <property type="component" value="Chromosome"/>
</dbReference>
<dbReference type="Gene3D" id="2.60.480.10">
    <property type="entry name" value="eubacterium ventriosum atcc domain"/>
    <property type="match status" value="1"/>
</dbReference>
<sequence>MEIYLKPRKNLKFEKKIKDLRLEDLFYIYPSQNEELVKDIVVAHVNGVNKDYDVIELGDVISRINNQNSYVKVNFLEFDDLLVHFDNPKKDNLLFVRVLFVCTILFLGAGMAIINFHSDVDMTKSHKTILRILTGSETKNLLFFQIAYSLGIGSGVAVFYNKVLPNFSKSEPSPLELEVSTFKNEVQSYIIENNKQ</sequence>
<keyword evidence="1" id="KW-0812">Transmembrane</keyword>
<keyword evidence="1" id="KW-1133">Transmembrane helix</keyword>
<feature type="transmembrane region" description="Helical" evidence="1">
    <location>
        <begin position="141"/>
        <end position="160"/>
    </location>
</feature>
<dbReference type="InterPro" id="IPR038548">
    <property type="entry name" value="SporV_AA_N_sf"/>
</dbReference>
<protein>
    <recommendedName>
        <fullName evidence="2">Stage V sporulation protein AA domain-containing protein</fullName>
    </recommendedName>
</protein>
<feature type="transmembrane region" description="Helical" evidence="1">
    <location>
        <begin position="94"/>
        <end position="114"/>
    </location>
</feature>
<proteinExistence type="predicted"/>
<dbReference type="EMBL" id="CP120733">
    <property type="protein sequence ID" value="WFD09438.1"/>
    <property type="molecule type" value="Genomic_DNA"/>
</dbReference>
<evidence type="ECO:0000256" key="1">
    <source>
        <dbReference type="SAM" id="Phobius"/>
    </source>
</evidence>
<dbReference type="RefSeq" id="WP_277731364.1">
    <property type="nucleotide sequence ID" value="NZ_CP120733.1"/>
</dbReference>
<dbReference type="InterPro" id="IPR021997">
    <property type="entry name" value="SporV_AA"/>
</dbReference>
<dbReference type="Pfam" id="PF12164">
    <property type="entry name" value="SporV_AA"/>
    <property type="match status" value="1"/>
</dbReference>
<evidence type="ECO:0000259" key="2">
    <source>
        <dbReference type="Pfam" id="PF12164"/>
    </source>
</evidence>
<organism evidence="3 4">
    <name type="scientific">Tepidibacter hydrothermalis</name>
    <dbReference type="NCBI Taxonomy" id="3036126"/>
    <lineage>
        <taxon>Bacteria</taxon>
        <taxon>Bacillati</taxon>
        <taxon>Bacillota</taxon>
        <taxon>Clostridia</taxon>
        <taxon>Peptostreptococcales</taxon>
        <taxon>Peptostreptococcaceae</taxon>
        <taxon>Tepidibacter</taxon>
    </lineage>
</organism>
<keyword evidence="4" id="KW-1185">Reference proteome</keyword>
<name>A0ABY8E965_9FIRM</name>